<dbReference type="RefSeq" id="XP_004358306.1">
    <property type="nucleotide sequence ID" value="XM_004358249.1"/>
</dbReference>
<keyword evidence="1" id="KW-0732">Signal</keyword>
<feature type="chain" id="PRO_5003990846" evidence="1">
    <location>
        <begin position="31"/>
        <end position="169"/>
    </location>
</feature>
<evidence type="ECO:0000256" key="1">
    <source>
        <dbReference type="SAM" id="SignalP"/>
    </source>
</evidence>
<gene>
    <name evidence="2" type="ORF">ACA1_018940</name>
</gene>
<organism evidence="2 3">
    <name type="scientific">Acanthamoeba castellanii (strain ATCC 30010 / Neff)</name>
    <dbReference type="NCBI Taxonomy" id="1257118"/>
    <lineage>
        <taxon>Eukaryota</taxon>
        <taxon>Amoebozoa</taxon>
        <taxon>Discosea</taxon>
        <taxon>Longamoebia</taxon>
        <taxon>Centramoebida</taxon>
        <taxon>Acanthamoebidae</taxon>
        <taxon>Acanthamoeba</taxon>
    </lineage>
</organism>
<protein>
    <submittedName>
        <fullName evidence="2">Uncharacterized protein</fullName>
    </submittedName>
</protein>
<name>L8HKJ1_ACACF</name>
<dbReference type="KEGG" id="acan:ACA1_018940"/>
<sequence length="169" mass="18054">MLSAMTCTAGSGVALAAVLLCCIAMTAVNASIVSDVSKQFVHGSANQVYTEALIIVNNRERNGVWTLLGTDVVGASALTQFPLSFGVGGVVCHIGPTKANQPSDRWSAAFRFLTATNGEVYLKLDYDNSRSSPMFISTKTRFENTTETFSGYNASGGKGFLFSWDYIPN</sequence>
<dbReference type="Proteomes" id="UP000011083">
    <property type="component" value="Unassembled WGS sequence"/>
</dbReference>
<proteinExistence type="predicted"/>
<evidence type="ECO:0000313" key="2">
    <source>
        <dbReference type="EMBL" id="ELR25742.1"/>
    </source>
</evidence>
<feature type="signal peptide" evidence="1">
    <location>
        <begin position="1"/>
        <end position="30"/>
    </location>
</feature>
<dbReference type="VEuPathDB" id="AmoebaDB:ACA1_018940"/>
<dbReference type="GeneID" id="14926812"/>
<accession>L8HKJ1</accession>
<evidence type="ECO:0000313" key="3">
    <source>
        <dbReference type="Proteomes" id="UP000011083"/>
    </source>
</evidence>
<keyword evidence="3" id="KW-1185">Reference proteome</keyword>
<dbReference type="AlphaFoldDB" id="L8HKJ1"/>
<dbReference type="EMBL" id="KB007791">
    <property type="protein sequence ID" value="ELR25742.1"/>
    <property type="molecule type" value="Genomic_DNA"/>
</dbReference>
<reference evidence="2 3" key="1">
    <citation type="journal article" date="2013" name="Genome Biol.">
        <title>Genome of Acanthamoeba castellanii highlights extensive lateral gene transfer and early evolution of tyrosine kinase signaling.</title>
        <authorList>
            <person name="Clarke M."/>
            <person name="Lohan A.J."/>
            <person name="Liu B."/>
            <person name="Lagkouvardos I."/>
            <person name="Roy S."/>
            <person name="Zafar N."/>
            <person name="Bertelli C."/>
            <person name="Schilde C."/>
            <person name="Kianianmomeni A."/>
            <person name="Burglin T.R."/>
            <person name="Frech C."/>
            <person name="Turcotte B."/>
            <person name="Kopec K.O."/>
            <person name="Synnott J.M."/>
            <person name="Choo C."/>
            <person name="Paponov I."/>
            <person name="Finkler A."/>
            <person name="Soon Heng Tan C."/>
            <person name="Hutchins A.P."/>
            <person name="Weinmeier T."/>
            <person name="Rattei T."/>
            <person name="Chu J.S."/>
            <person name="Gimenez G."/>
            <person name="Irimia M."/>
            <person name="Rigden D.J."/>
            <person name="Fitzpatrick D.A."/>
            <person name="Lorenzo-Morales J."/>
            <person name="Bateman A."/>
            <person name="Chiu C.H."/>
            <person name="Tang P."/>
            <person name="Hegemann P."/>
            <person name="Fromm H."/>
            <person name="Raoult D."/>
            <person name="Greub G."/>
            <person name="Miranda-Saavedra D."/>
            <person name="Chen N."/>
            <person name="Nash P."/>
            <person name="Ginger M.L."/>
            <person name="Horn M."/>
            <person name="Schaap P."/>
            <person name="Caler L."/>
            <person name="Loftus B."/>
        </authorList>
    </citation>
    <scope>NUCLEOTIDE SEQUENCE [LARGE SCALE GENOMIC DNA]</scope>
    <source>
        <strain evidence="2 3">Neff</strain>
    </source>
</reference>